<accession>A0ACC0AE17</accession>
<protein>
    <submittedName>
        <fullName evidence="1">Uncharacterized protein</fullName>
    </submittedName>
</protein>
<dbReference type="EMBL" id="CM044706">
    <property type="protein sequence ID" value="KAI5658520.1"/>
    <property type="molecule type" value="Genomic_DNA"/>
</dbReference>
<name>A0ACC0AE17_CATRO</name>
<evidence type="ECO:0000313" key="2">
    <source>
        <dbReference type="Proteomes" id="UP001060085"/>
    </source>
</evidence>
<keyword evidence="2" id="KW-1185">Reference proteome</keyword>
<comment type="caution">
    <text evidence="1">The sequence shown here is derived from an EMBL/GenBank/DDBJ whole genome shotgun (WGS) entry which is preliminary data.</text>
</comment>
<reference evidence="2" key="1">
    <citation type="journal article" date="2023" name="Nat. Plants">
        <title>Single-cell RNA sequencing provides a high-resolution roadmap for understanding the multicellular compartmentation of specialized metabolism.</title>
        <authorList>
            <person name="Sun S."/>
            <person name="Shen X."/>
            <person name="Li Y."/>
            <person name="Li Y."/>
            <person name="Wang S."/>
            <person name="Li R."/>
            <person name="Zhang H."/>
            <person name="Shen G."/>
            <person name="Guo B."/>
            <person name="Wei J."/>
            <person name="Xu J."/>
            <person name="St-Pierre B."/>
            <person name="Chen S."/>
            <person name="Sun C."/>
        </authorList>
    </citation>
    <scope>NUCLEOTIDE SEQUENCE [LARGE SCALE GENOMIC DNA]</scope>
</reference>
<sequence length="100" mass="11610">MHCNEIKALYLYVPLVDVPFQEYVDIAETSRIDIDVQGIGTLVHESSELESVDIHGGGITLWMKMKIMKMKKRSNESLIKKEKGEEFQLQFDSKTYRMLN</sequence>
<evidence type="ECO:0000313" key="1">
    <source>
        <dbReference type="EMBL" id="KAI5658520.1"/>
    </source>
</evidence>
<organism evidence="1 2">
    <name type="scientific">Catharanthus roseus</name>
    <name type="common">Madagascar periwinkle</name>
    <name type="synonym">Vinca rosea</name>
    <dbReference type="NCBI Taxonomy" id="4058"/>
    <lineage>
        <taxon>Eukaryota</taxon>
        <taxon>Viridiplantae</taxon>
        <taxon>Streptophyta</taxon>
        <taxon>Embryophyta</taxon>
        <taxon>Tracheophyta</taxon>
        <taxon>Spermatophyta</taxon>
        <taxon>Magnoliopsida</taxon>
        <taxon>eudicotyledons</taxon>
        <taxon>Gunneridae</taxon>
        <taxon>Pentapetalae</taxon>
        <taxon>asterids</taxon>
        <taxon>lamiids</taxon>
        <taxon>Gentianales</taxon>
        <taxon>Apocynaceae</taxon>
        <taxon>Rauvolfioideae</taxon>
        <taxon>Vinceae</taxon>
        <taxon>Catharanthinae</taxon>
        <taxon>Catharanthus</taxon>
    </lineage>
</organism>
<gene>
    <name evidence="1" type="ORF">M9H77_27313</name>
</gene>
<dbReference type="Proteomes" id="UP001060085">
    <property type="component" value="Linkage Group LG06"/>
</dbReference>
<proteinExistence type="predicted"/>